<dbReference type="InterPro" id="IPR041664">
    <property type="entry name" value="AAA_16"/>
</dbReference>
<dbReference type="EMBL" id="CZKB01000004">
    <property type="protein sequence ID" value="CUR56853.1"/>
    <property type="molecule type" value="Genomic_DNA"/>
</dbReference>
<feature type="domain" description="HTH cro/C1-type" evidence="1">
    <location>
        <begin position="31"/>
        <end position="75"/>
    </location>
</feature>
<dbReference type="Pfam" id="PF13191">
    <property type="entry name" value="AAA_16"/>
    <property type="match status" value="1"/>
</dbReference>
<name>A0A2P2C4C8_9ZZZZ</name>
<dbReference type="SUPFAM" id="SSF47413">
    <property type="entry name" value="lambda repressor-like DNA-binding domains"/>
    <property type="match status" value="1"/>
</dbReference>
<dbReference type="PROSITE" id="PS50943">
    <property type="entry name" value="HTH_CROC1"/>
    <property type="match status" value="1"/>
</dbReference>
<evidence type="ECO:0000259" key="1">
    <source>
        <dbReference type="PROSITE" id="PS50943"/>
    </source>
</evidence>
<dbReference type="SMART" id="SM00530">
    <property type="entry name" value="HTH_XRE"/>
    <property type="match status" value="1"/>
</dbReference>
<dbReference type="InterPro" id="IPR010982">
    <property type="entry name" value="Lambda_DNA-bd_dom_sf"/>
</dbReference>
<accession>A0A2P2C4C8</accession>
<dbReference type="InterPro" id="IPR001387">
    <property type="entry name" value="Cro/C1-type_HTH"/>
</dbReference>
<proteinExistence type="predicted"/>
<dbReference type="CDD" id="cd00093">
    <property type="entry name" value="HTH_XRE"/>
    <property type="match status" value="1"/>
</dbReference>
<evidence type="ECO:0000313" key="2">
    <source>
        <dbReference type="EMBL" id="CUR56853.1"/>
    </source>
</evidence>
<dbReference type="InterPro" id="IPR027417">
    <property type="entry name" value="P-loop_NTPase"/>
</dbReference>
<sequence>MSALPRPDVAGPSRTLNDALHDLHHRAGWPSLRTLARGTGVSHTTVSKMFSSAALPSWGTLELLVEAMEGDVAQFHDLWLAASTPTDGGRPPAPRIAGRRAELDAVRHHLETGTGLLLVTGEAGIGKSTLAGAAARSSAVVVATARCRPLSTPVPLMPVADLLRDVGIVEEAAWSAAVLRSCPAWVR</sequence>
<organism evidence="2">
    <name type="scientific">metagenome</name>
    <dbReference type="NCBI Taxonomy" id="256318"/>
    <lineage>
        <taxon>unclassified sequences</taxon>
        <taxon>metagenomes</taxon>
    </lineage>
</organism>
<dbReference type="Gene3D" id="3.40.50.300">
    <property type="entry name" value="P-loop containing nucleotide triphosphate hydrolases"/>
    <property type="match status" value="1"/>
</dbReference>
<dbReference type="GO" id="GO:0003677">
    <property type="term" value="F:DNA binding"/>
    <property type="evidence" value="ECO:0007669"/>
    <property type="project" value="InterPro"/>
</dbReference>
<protein>
    <recommendedName>
        <fullName evidence="1">HTH cro/C1-type domain-containing protein</fullName>
    </recommendedName>
</protein>
<gene>
    <name evidence="2" type="ORF">NOCA1120231</name>
</gene>
<dbReference type="SUPFAM" id="SSF52540">
    <property type="entry name" value="P-loop containing nucleoside triphosphate hydrolases"/>
    <property type="match status" value="1"/>
</dbReference>
<reference evidence="2" key="1">
    <citation type="submission" date="2015-08" db="EMBL/GenBank/DDBJ databases">
        <authorList>
            <person name="Babu N.S."/>
            <person name="Beckwith C.J."/>
            <person name="Beseler K.G."/>
            <person name="Brison A."/>
            <person name="Carone J.V."/>
            <person name="Caskin T.P."/>
            <person name="Diamond M."/>
            <person name="Durham M.E."/>
            <person name="Foxe J.M."/>
            <person name="Go M."/>
            <person name="Henderson B.A."/>
            <person name="Jones I.B."/>
            <person name="McGettigan J.A."/>
            <person name="Micheletti S.J."/>
            <person name="Nasrallah M.E."/>
            <person name="Ortiz D."/>
            <person name="Piller C.R."/>
            <person name="Privatt S.R."/>
            <person name="Schneider S.L."/>
            <person name="Sharp S."/>
            <person name="Smith T.C."/>
            <person name="Stanton J.D."/>
            <person name="Ullery H.E."/>
            <person name="Wilson R.J."/>
            <person name="Serrano M.G."/>
            <person name="Buck G."/>
            <person name="Lee V."/>
            <person name="Wang Y."/>
            <person name="Carvalho R."/>
            <person name="Voegtly L."/>
            <person name="Shi R."/>
            <person name="Duckworth R."/>
            <person name="Johnson A."/>
            <person name="Loviza R."/>
            <person name="Walstead R."/>
            <person name="Shah Z."/>
            <person name="Kiflezghi M."/>
            <person name="Wade K."/>
            <person name="Ball S.L."/>
            <person name="Bradley K.W."/>
            <person name="Asai D.J."/>
            <person name="Bowman C.A."/>
            <person name="Russell D.A."/>
            <person name="Pope W.H."/>
            <person name="Jacobs-Sera D."/>
            <person name="Hendrix R.W."/>
            <person name="Hatfull G.F."/>
        </authorList>
    </citation>
    <scope>NUCLEOTIDE SEQUENCE</scope>
</reference>
<dbReference type="AlphaFoldDB" id="A0A2P2C4C8"/>